<dbReference type="PANTHER" id="PTHR44688">
    <property type="entry name" value="DNA-BINDING TRANSCRIPTIONAL ACTIVATOR DEVR_DOSR"/>
    <property type="match status" value="1"/>
</dbReference>
<dbReference type="PANTHER" id="PTHR44688:SF16">
    <property type="entry name" value="DNA-BINDING TRANSCRIPTIONAL ACTIVATOR DEVR_DOSR"/>
    <property type="match status" value="1"/>
</dbReference>
<dbReference type="InterPro" id="IPR016032">
    <property type="entry name" value="Sig_transdc_resp-reg_C-effctor"/>
</dbReference>
<dbReference type="PRINTS" id="PR00038">
    <property type="entry name" value="HTHLUXR"/>
</dbReference>
<dbReference type="PROSITE" id="PS00622">
    <property type="entry name" value="HTH_LUXR_1"/>
    <property type="match status" value="1"/>
</dbReference>
<keyword evidence="3" id="KW-0804">Transcription</keyword>
<dbReference type="Gene3D" id="1.10.10.10">
    <property type="entry name" value="Winged helix-like DNA-binding domain superfamily/Winged helix DNA-binding domain"/>
    <property type="match status" value="1"/>
</dbReference>
<keyword evidence="6" id="KW-1185">Reference proteome</keyword>
<dbReference type="SUPFAM" id="SSF46894">
    <property type="entry name" value="C-terminal effector domain of the bipartite response regulators"/>
    <property type="match status" value="1"/>
</dbReference>
<evidence type="ECO:0000256" key="3">
    <source>
        <dbReference type="ARBA" id="ARBA00023163"/>
    </source>
</evidence>
<dbReference type="GO" id="GO:0006355">
    <property type="term" value="P:regulation of DNA-templated transcription"/>
    <property type="evidence" value="ECO:0007669"/>
    <property type="project" value="InterPro"/>
</dbReference>
<feature type="domain" description="HTH luxR-type" evidence="4">
    <location>
        <begin position="768"/>
        <end position="833"/>
    </location>
</feature>
<accession>A0A6I4L0G9</accession>
<sequence>MNACALSPLQIPAHCLRLPARHLPRDALRTLLLSRSYRLRLLAAPAGFGKSVLLAECARACPADCLVLGLDLGGRALAASELHGQLAQMLGYGEGLDEAQLLQRLSLDERHLWLMLDDFPRAPDAAFDACMERLLRASAPSHQWWLAGRRRPACNLPRLLLEGELLELGVAELSLSREELGVWLQQDGTLAPALDALYQQTAGWIAAARLLSLGAELPTRLGGEADALLSDYLEHEVFAALPGELRQALCQLAHIPRFNAALCEHLLGVGEGAAWLQALRERGLFIQPLAEGGWFSLFAPLARWLRDTRSPQGTCRLHLQASQWFASQGDIPAALEHALQARQPEVAASFLERFAEEQLLQGQDLPLLLRWCDELPASLLGSTPRLILLNAWVLLLAGRLDEARSCVDQLSKFQPRSDGPRSLELFAQWQAIQGIAAYGRGCALDSREQLQAALAGLPASAWAQALLCRSILTQVAIGEGDLGLAQQLSCEALKQARLQGSPVFEALLELDHALLLEARGELIRAEALLQRVLTQADDELLRQTLVYARLQLRLGRLAQRQGRAQEAEALLREGLQLACCNQDPSAFHGYLGLAELAAGQNDLAQAFALLAEGERLMQRQRVAETLYRGPLLLASSCLGLRQGHVERAREASTRVLAYARRVRQMLPPPNCPEMIARFQALLLRLDLQQGRDVRLALQQLLEQARSQGRQILLSDLLQLQAQACAAQGDQAGAAQARQAGQALARQLNYQCPWFAEGERPVKPGQGMAAAGAVQLSSRELAVLGLIAQGLSNQEVAERLFISLHTVKTHARRINGKLGVARRTQAVAQAKALGLL</sequence>
<dbReference type="Pfam" id="PF25873">
    <property type="entry name" value="WHD_MalT"/>
    <property type="match status" value="1"/>
</dbReference>
<dbReference type="InterPro" id="IPR000792">
    <property type="entry name" value="Tscrpt_reg_LuxR_C"/>
</dbReference>
<evidence type="ECO:0000256" key="1">
    <source>
        <dbReference type="ARBA" id="ARBA00023015"/>
    </source>
</evidence>
<dbReference type="PROSITE" id="PS50043">
    <property type="entry name" value="HTH_LUXR_2"/>
    <property type="match status" value="1"/>
</dbReference>
<dbReference type="SUPFAM" id="SSF48452">
    <property type="entry name" value="TPR-like"/>
    <property type="match status" value="1"/>
</dbReference>
<dbReference type="InterPro" id="IPR059106">
    <property type="entry name" value="WHD_MalT"/>
</dbReference>
<gene>
    <name evidence="5" type="ORF">GJV18_14775</name>
</gene>
<dbReference type="InterPro" id="IPR036388">
    <property type="entry name" value="WH-like_DNA-bd_sf"/>
</dbReference>
<evidence type="ECO:0000256" key="2">
    <source>
        <dbReference type="ARBA" id="ARBA00023125"/>
    </source>
</evidence>
<name>A0A6I4L0G9_9PSED</name>
<organism evidence="5 6">
    <name type="scientific">Pseudomonas xionganensis</name>
    <dbReference type="NCBI Taxonomy" id="2654845"/>
    <lineage>
        <taxon>Bacteria</taxon>
        <taxon>Pseudomonadati</taxon>
        <taxon>Pseudomonadota</taxon>
        <taxon>Gammaproteobacteria</taxon>
        <taxon>Pseudomonadales</taxon>
        <taxon>Pseudomonadaceae</taxon>
        <taxon>Pseudomonas</taxon>
    </lineage>
</organism>
<evidence type="ECO:0000313" key="5">
    <source>
        <dbReference type="EMBL" id="MVW76582.1"/>
    </source>
</evidence>
<dbReference type="RefSeq" id="WP_160346910.1">
    <property type="nucleotide sequence ID" value="NZ_WKJZ01000002.1"/>
</dbReference>
<dbReference type="Pfam" id="PF00196">
    <property type="entry name" value="GerE"/>
    <property type="match status" value="1"/>
</dbReference>
<evidence type="ECO:0000259" key="4">
    <source>
        <dbReference type="PROSITE" id="PS50043"/>
    </source>
</evidence>
<dbReference type="InterPro" id="IPR041617">
    <property type="entry name" value="TPR_MalT"/>
</dbReference>
<keyword evidence="2" id="KW-0238">DNA-binding</keyword>
<comment type="caution">
    <text evidence="5">The sequence shown here is derived from an EMBL/GenBank/DDBJ whole genome shotgun (WGS) entry which is preliminary data.</text>
</comment>
<dbReference type="InterPro" id="IPR011990">
    <property type="entry name" value="TPR-like_helical_dom_sf"/>
</dbReference>
<dbReference type="AlphaFoldDB" id="A0A6I4L0G9"/>
<proteinExistence type="predicted"/>
<dbReference type="Proteomes" id="UP000429555">
    <property type="component" value="Unassembled WGS sequence"/>
</dbReference>
<reference evidence="5 6" key="1">
    <citation type="submission" date="2019-11" db="EMBL/GenBank/DDBJ databases">
        <title>Pseudomonas flavidum sp. nov., isolated from Baiyang Lake.</title>
        <authorList>
            <person name="Zhao Y."/>
        </authorList>
    </citation>
    <scope>NUCLEOTIDE SEQUENCE [LARGE SCALE GENOMIC DNA]</scope>
    <source>
        <strain evidence="6">R-22-3 w-18</strain>
    </source>
</reference>
<dbReference type="SMART" id="SM00421">
    <property type="entry name" value="HTH_LUXR"/>
    <property type="match status" value="1"/>
</dbReference>
<protein>
    <submittedName>
        <fullName evidence="5">Helix-turn-helix transcriptional regulator</fullName>
    </submittedName>
</protein>
<dbReference type="CDD" id="cd06170">
    <property type="entry name" value="LuxR_C_like"/>
    <property type="match status" value="1"/>
</dbReference>
<evidence type="ECO:0000313" key="6">
    <source>
        <dbReference type="Proteomes" id="UP000429555"/>
    </source>
</evidence>
<dbReference type="EMBL" id="WKJZ01000002">
    <property type="protein sequence ID" value="MVW76582.1"/>
    <property type="molecule type" value="Genomic_DNA"/>
</dbReference>
<keyword evidence="1" id="KW-0805">Transcription regulation</keyword>
<dbReference type="Gene3D" id="1.25.40.10">
    <property type="entry name" value="Tetratricopeptide repeat domain"/>
    <property type="match status" value="1"/>
</dbReference>
<dbReference type="Pfam" id="PF17874">
    <property type="entry name" value="TPR_MalT"/>
    <property type="match status" value="1"/>
</dbReference>
<dbReference type="GO" id="GO:0003677">
    <property type="term" value="F:DNA binding"/>
    <property type="evidence" value="ECO:0007669"/>
    <property type="project" value="UniProtKB-KW"/>
</dbReference>